<reference evidence="1" key="1">
    <citation type="submission" date="2020-08" db="EMBL/GenBank/DDBJ databases">
        <title>Genome public.</title>
        <authorList>
            <person name="Liu C."/>
            <person name="Sun Q."/>
        </authorList>
    </citation>
    <scope>NUCLEOTIDE SEQUENCE</scope>
    <source>
        <strain evidence="1">NSJ-51</strain>
    </source>
</reference>
<accession>A0A8J6JEM2</accession>
<dbReference type="AlphaFoldDB" id="A0A8J6JEM2"/>
<name>A0A8J6JEM2_9FIRM</name>
<evidence type="ECO:0000313" key="1">
    <source>
        <dbReference type="EMBL" id="MBC5734528.1"/>
    </source>
</evidence>
<gene>
    <name evidence="1" type="ORF">H8S57_12465</name>
</gene>
<protein>
    <submittedName>
        <fullName evidence="1">Uncharacterized protein</fullName>
    </submittedName>
</protein>
<organism evidence="1 2">
    <name type="scientific">Lawsonibacter hominis</name>
    <dbReference type="NCBI Taxonomy" id="2763053"/>
    <lineage>
        <taxon>Bacteria</taxon>
        <taxon>Bacillati</taxon>
        <taxon>Bacillota</taxon>
        <taxon>Clostridia</taxon>
        <taxon>Eubacteriales</taxon>
        <taxon>Oscillospiraceae</taxon>
        <taxon>Lawsonibacter</taxon>
    </lineage>
</organism>
<comment type="caution">
    <text evidence="1">The sequence shown here is derived from an EMBL/GenBank/DDBJ whole genome shotgun (WGS) entry which is preliminary data.</text>
</comment>
<dbReference type="RefSeq" id="WP_186908358.1">
    <property type="nucleotide sequence ID" value="NZ_JACOPP010000019.1"/>
</dbReference>
<evidence type="ECO:0000313" key="2">
    <source>
        <dbReference type="Proteomes" id="UP000661435"/>
    </source>
</evidence>
<dbReference type="Proteomes" id="UP000661435">
    <property type="component" value="Unassembled WGS sequence"/>
</dbReference>
<proteinExistence type="predicted"/>
<keyword evidence="2" id="KW-1185">Reference proteome</keyword>
<dbReference type="EMBL" id="JACOPP010000019">
    <property type="protein sequence ID" value="MBC5734528.1"/>
    <property type="molecule type" value="Genomic_DNA"/>
</dbReference>
<sequence>MDLSIVPEHSFCVLRGLGQRPNKHETGGFRVNGIRLFSQSGYRFALLASIIPEFKIILE</sequence>